<dbReference type="OrthoDB" id="6357832at2759"/>
<feature type="compositionally biased region" description="Basic residues" evidence="4">
    <location>
        <begin position="1"/>
        <end position="13"/>
    </location>
</feature>
<dbReference type="FunCoup" id="A0A1X7UMS1">
    <property type="interactions" value="97"/>
</dbReference>
<dbReference type="GO" id="GO:0006446">
    <property type="term" value="P:regulation of translational initiation"/>
    <property type="evidence" value="ECO:0007669"/>
    <property type="project" value="TreeGrafter"/>
</dbReference>
<evidence type="ECO:0000313" key="6">
    <source>
        <dbReference type="EnsemblMetazoa" id="Aqu2.1.28951_001"/>
    </source>
</evidence>
<dbReference type="Gene3D" id="1.25.40.180">
    <property type="match status" value="1"/>
</dbReference>
<dbReference type="InterPro" id="IPR051367">
    <property type="entry name" value="mRNA_TranslReg/HistoneTransl"/>
</dbReference>
<dbReference type="GO" id="GO:0003723">
    <property type="term" value="F:RNA binding"/>
    <property type="evidence" value="ECO:0007669"/>
    <property type="project" value="InterPro"/>
</dbReference>
<sequence length="272" mass="30713">MATRGRGRGRGGNRLKVGETQPSERKPKPVRSLIELSEYLHTLNESNFPNYGQMFSDMTLEFASSSPENMNSTVDLIFSTTIESRDHATLGARVCQKIVMHVPTDTESKKAQRTSFRQTLLGRFQSEYSKKDSTRKLSIESWLAIFSFLCEIFNYVRVNDNPLSVIGKAILSTMEWLLNLDDVIDDEIECVCDNLKSIGATLEAVSAEKTSLVFSALRTKIISRTTTCRIRCISLEVVEYRAMGWQDKKNELESYYMDAIADAAAEDEDDLS</sequence>
<dbReference type="Proteomes" id="UP000007879">
    <property type="component" value="Unassembled WGS sequence"/>
</dbReference>
<dbReference type="Pfam" id="PF02854">
    <property type="entry name" value="MIF4G"/>
    <property type="match status" value="1"/>
</dbReference>
<dbReference type="InParanoid" id="A0A1X7UMS1"/>
<dbReference type="PANTHER" id="PTHR23254">
    <property type="entry name" value="EIF4G DOMAIN PROTEIN"/>
    <property type="match status" value="1"/>
</dbReference>
<dbReference type="EnsemblMetazoa" id="XM_011406265.2">
    <property type="protein sequence ID" value="XP_011404567.1"/>
    <property type="gene ID" value="LOC105313104"/>
</dbReference>
<comment type="subcellular location">
    <subcellularLocation>
        <location evidence="1">Cytoplasm</location>
    </subcellularLocation>
</comment>
<reference evidence="6" key="2">
    <citation type="submission" date="2017-05" db="UniProtKB">
        <authorList>
            <consortium name="EnsemblMetazoa"/>
        </authorList>
    </citation>
    <scope>IDENTIFICATION</scope>
</reference>
<evidence type="ECO:0000256" key="1">
    <source>
        <dbReference type="ARBA" id="ARBA00004496"/>
    </source>
</evidence>
<name>A0A1X7UMS1_AMPQE</name>
<gene>
    <name evidence="6" type="primary">105313104</name>
</gene>
<dbReference type="AlphaFoldDB" id="A0A1X7UMS1"/>
<dbReference type="SUPFAM" id="SSF48371">
    <property type="entry name" value="ARM repeat"/>
    <property type="match status" value="1"/>
</dbReference>
<proteinExistence type="predicted"/>
<dbReference type="SMART" id="SM00543">
    <property type="entry name" value="MIF4G"/>
    <property type="match status" value="1"/>
</dbReference>
<dbReference type="KEGG" id="aqu:105313104"/>
<dbReference type="EnsemblMetazoa" id="Aqu2.1.28951_001">
    <property type="protein sequence ID" value="Aqu2.1.28951_001"/>
    <property type="gene ID" value="Aqu2.1.28951"/>
</dbReference>
<keyword evidence="7" id="KW-1185">Reference proteome</keyword>
<dbReference type="GO" id="GO:0005829">
    <property type="term" value="C:cytosol"/>
    <property type="evidence" value="ECO:0007669"/>
    <property type="project" value="TreeGrafter"/>
</dbReference>
<evidence type="ECO:0000313" key="7">
    <source>
        <dbReference type="Proteomes" id="UP000007879"/>
    </source>
</evidence>
<dbReference type="eggNOG" id="KOG3942">
    <property type="taxonomic scope" value="Eukaryota"/>
</dbReference>
<evidence type="ECO:0000256" key="3">
    <source>
        <dbReference type="ARBA" id="ARBA00022845"/>
    </source>
</evidence>
<dbReference type="GO" id="GO:0008494">
    <property type="term" value="F:translation activator activity"/>
    <property type="evidence" value="ECO:0007669"/>
    <property type="project" value="TreeGrafter"/>
</dbReference>
<keyword evidence="3" id="KW-0810">Translation regulation</keyword>
<evidence type="ECO:0000256" key="2">
    <source>
        <dbReference type="ARBA" id="ARBA00022490"/>
    </source>
</evidence>
<evidence type="ECO:0000259" key="5">
    <source>
        <dbReference type="SMART" id="SM00543"/>
    </source>
</evidence>
<feature type="domain" description="MIF4G" evidence="5">
    <location>
        <begin position="33"/>
        <end position="244"/>
    </location>
</feature>
<organism evidence="6">
    <name type="scientific">Amphimedon queenslandica</name>
    <name type="common">Sponge</name>
    <dbReference type="NCBI Taxonomy" id="400682"/>
    <lineage>
        <taxon>Eukaryota</taxon>
        <taxon>Metazoa</taxon>
        <taxon>Porifera</taxon>
        <taxon>Demospongiae</taxon>
        <taxon>Heteroscleromorpha</taxon>
        <taxon>Haplosclerida</taxon>
        <taxon>Niphatidae</taxon>
        <taxon>Amphimedon</taxon>
    </lineage>
</organism>
<dbReference type="InterPro" id="IPR003890">
    <property type="entry name" value="MIF4G-like_typ-3"/>
</dbReference>
<dbReference type="InterPro" id="IPR016024">
    <property type="entry name" value="ARM-type_fold"/>
</dbReference>
<keyword evidence="2" id="KW-0963">Cytoplasm</keyword>
<feature type="region of interest" description="Disordered" evidence="4">
    <location>
        <begin position="1"/>
        <end position="29"/>
    </location>
</feature>
<reference evidence="7" key="1">
    <citation type="journal article" date="2010" name="Nature">
        <title>The Amphimedon queenslandica genome and the evolution of animal complexity.</title>
        <authorList>
            <person name="Srivastava M."/>
            <person name="Simakov O."/>
            <person name="Chapman J."/>
            <person name="Fahey B."/>
            <person name="Gauthier M.E."/>
            <person name="Mitros T."/>
            <person name="Richards G.S."/>
            <person name="Conaco C."/>
            <person name="Dacre M."/>
            <person name="Hellsten U."/>
            <person name="Larroux C."/>
            <person name="Putnam N.H."/>
            <person name="Stanke M."/>
            <person name="Adamska M."/>
            <person name="Darling A."/>
            <person name="Degnan S.M."/>
            <person name="Oakley T.H."/>
            <person name="Plachetzki D.C."/>
            <person name="Zhai Y."/>
            <person name="Adamski M."/>
            <person name="Calcino A."/>
            <person name="Cummins S.F."/>
            <person name="Goodstein D.M."/>
            <person name="Harris C."/>
            <person name="Jackson D.J."/>
            <person name="Leys S.P."/>
            <person name="Shu S."/>
            <person name="Woodcroft B.J."/>
            <person name="Vervoort M."/>
            <person name="Kosik K.S."/>
            <person name="Manning G."/>
            <person name="Degnan B.M."/>
            <person name="Rokhsar D.S."/>
        </authorList>
    </citation>
    <scope>NUCLEOTIDE SEQUENCE [LARGE SCALE GENOMIC DNA]</scope>
</reference>
<protein>
    <recommendedName>
        <fullName evidence="5">MIF4G domain-containing protein</fullName>
    </recommendedName>
</protein>
<evidence type="ECO:0000256" key="4">
    <source>
        <dbReference type="SAM" id="MobiDB-lite"/>
    </source>
</evidence>
<dbReference type="STRING" id="400682.A0A1X7UMS1"/>
<dbReference type="OMA" id="EMATHEV"/>
<accession>A0A1X7UMS1</accession>
<dbReference type="PANTHER" id="PTHR23254:SF16">
    <property type="entry name" value="CBP80_20-DEPENDENT TRANSLATION INITIATION FACTOR"/>
    <property type="match status" value="1"/>
</dbReference>